<dbReference type="PANTHER" id="PTHR35333:SF3">
    <property type="entry name" value="BETA-LACTAMASE-TYPE TRANSPEPTIDASE FOLD CONTAINING PROTEIN"/>
    <property type="match status" value="1"/>
</dbReference>
<evidence type="ECO:0000313" key="5">
    <source>
        <dbReference type="Proteomes" id="UP001501000"/>
    </source>
</evidence>
<feature type="compositionally biased region" description="Low complexity" evidence="1">
    <location>
        <begin position="39"/>
        <end position="53"/>
    </location>
</feature>
<dbReference type="Proteomes" id="UP001501000">
    <property type="component" value="Unassembled WGS sequence"/>
</dbReference>
<dbReference type="InterPro" id="IPR012338">
    <property type="entry name" value="Beta-lactam/transpept-like"/>
</dbReference>
<gene>
    <name evidence="4" type="primary">bla</name>
    <name evidence="4" type="ORF">GCM10022244_03090</name>
</gene>
<dbReference type="InterPro" id="IPR045155">
    <property type="entry name" value="Beta-lactam_cat"/>
</dbReference>
<keyword evidence="5" id="KW-1185">Reference proteome</keyword>
<evidence type="ECO:0000256" key="1">
    <source>
        <dbReference type="SAM" id="MobiDB-lite"/>
    </source>
</evidence>
<dbReference type="InterPro" id="IPR000871">
    <property type="entry name" value="Beta-lactam_class-A"/>
</dbReference>
<comment type="caution">
    <text evidence="4">The sequence shown here is derived from an EMBL/GenBank/DDBJ whole genome shotgun (WGS) entry which is preliminary data.</text>
</comment>
<dbReference type="EMBL" id="BAABAJ010000001">
    <property type="protein sequence ID" value="GAA3896345.1"/>
    <property type="molecule type" value="Genomic_DNA"/>
</dbReference>
<dbReference type="RefSeq" id="WP_345277929.1">
    <property type="nucleotide sequence ID" value="NZ_BAABAJ010000001.1"/>
</dbReference>
<feature type="signal peptide" evidence="2">
    <location>
        <begin position="1"/>
        <end position="30"/>
    </location>
</feature>
<dbReference type="SUPFAM" id="SSF56601">
    <property type="entry name" value="beta-lactamase/transpeptidase-like"/>
    <property type="match status" value="1"/>
</dbReference>
<evidence type="ECO:0000313" key="4">
    <source>
        <dbReference type="EMBL" id="GAA3896345.1"/>
    </source>
</evidence>
<feature type="domain" description="Beta-lactamase class A catalytic" evidence="3">
    <location>
        <begin position="83"/>
        <end position="299"/>
    </location>
</feature>
<dbReference type="Pfam" id="PF13354">
    <property type="entry name" value="Beta-lactamase2"/>
    <property type="match status" value="1"/>
</dbReference>
<organism evidence="4 5">
    <name type="scientific">Streptomyces gulbargensis</name>
    <dbReference type="NCBI Taxonomy" id="364901"/>
    <lineage>
        <taxon>Bacteria</taxon>
        <taxon>Bacillati</taxon>
        <taxon>Actinomycetota</taxon>
        <taxon>Actinomycetes</taxon>
        <taxon>Kitasatosporales</taxon>
        <taxon>Streptomycetaceae</taxon>
        <taxon>Streptomyces</taxon>
    </lineage>
</organism>
<evidence type="ECO:0000256" key="2">
    <source>
        <dbReference type="SAM" id="SignalP"/>
    </source>
</evidence>
<sequence length="329" mass="34684">MLSPTYRPSVRRRRLGALALLCALSLTPLAACGRGGTPGAPVASSASASAPGAGERGGRPPADDSRVRRELRDLERAYGARLGVHAVDTGTGREVSHRADERFAYASTFKALAAAAVVDRYFPEDMDRVVTYGEEDLLAHAPVTRKHVATGMTLRELCEAAVRFSDNTAANLLLDALGGPQGLAAALREVGDTVTRVERREPALNDWAPGATRDTTSPRAFARDLRAFVLGDALGKDGRALLTGWLRTNTTGDALVRAGVPRGWVVGDKTGTGGAYGIRNDIAVVWPPGRAPIVMAIMTNRPAADATHDDRLLARAAALVVESLGDGHP</sequence>
<name>A0ABP7L922_9ACTN</name>
<protein>
    <submittedName>
        <fullName evidence="4">Class A beta-lactamase</fullName>
    </submittedName>
</protein>
<dbReference type="NCBIfam" id="NF033103">
    <property type="entry name" value="bla_class_A"/>
    <property type="match status" value="1"/>
</dbReference>
<feature type="region of interest" description="Disordered" evidence="1">
    <location>
        <begin position="35"/>
        <end position="66"/>
    </location>
</feature>
<reference evidence="5" key="1">
    <citation type="journal article" date="2019" name="Int. J. Syst. Evol. Microbiol.">
        <title>The Global Catalogue of Microorganisms (GCM) 10K type strain sequencing project: providing services to taxonomists for standard genome sequencing and annotation.</title>
        <authorList>
            <consortium name="The Broad Institute Genomics Platform"/>
            <consortium name="The Broad Institute Genome Sequencing Center for Infectious Disease"/>
            <person name="Wu L."/>
            <person name="Ma J."/>
        </authorList>
    </citation>
    <scope>NUCLEOTIDE SEQUENCE [LARGE SCALE GENOMIC DNA]</scope>
    <source>
        <strain evidence="5">JCM 16956</strain>
    </source>
</reference>
<feature type="compositionally biased region" description="Basic and acidic residues" evidence="1">
    <location>
        <begin position="56"/>
        <end position="66"/>
    </location>
</feature>
<dbReference type="Gene3D" id="3.40.710.10">
    <property type="entry name" value="DD-peptidase/beta-lactamase superfamily"/>
    <property type="match status" value="1"/>
</dbReference>
<accession>A0ABP7L922</accession>
<dbReference type="PANTHER" id="PTHR35333">
    <property type="entry name" value="BETA-LACTAMASE"/>
    <property type="match status" value="1"/>
</dbReference>
<dbReference type="PRINTS" id="PR00118">
    <property type="entry name" value="BLACTAMASEA"/>
</dbReference>
<proteinExistence type="predicted"/>
<feature type="chain" id="PRO_5046217653" evidence="2">
    <location>
        <begin position="31"/>
        <end position="329"/>
    </location>
</feature>
<keyword evidence="2" id="KW-0732">Signal</keyword>
<evidence type="ECO:0000259" key="3">
    <source>
        <dbReference type="Pfam" id="PF13354"/>
    </source>
</evidence>